<keyword evidence="2" id="KW-1185">Reference proteome</keyword>
<protein>
    <submittedName>
        <fullName evidence="1">Disease resistance protein</fullName>
    </submittedName>
</protein>
<sequence>MLVPINSSSNIKELYYCDSNMNVKYEYVLNLHGKTRKGFFFFIYSKIFGGSLKTLFPFHELHLPFSGFKCDGFSGSKHGGVHFEASSFFFSFNEFHLHIRYHHSNTQKNFKKTFLIWRNLASHDVRMFCFMFENSIYLHNPLKRSYLEKIKK</sequence>
<dbReference type="AlphaFoldDB" id="A0A5B6U7U6"/>
<evidence type="ECO:0000313" key="2">
    <source>
        <dbReference type="Proteomes" id="UP000325315"/>
    </source>
</evidence>
<comment type="caution">
    <text evidence="1">The sequence shown here is derived from an EMBL/GenBank/DDBJ whole genome shotgun (WGS) entry which is preliminary data.</text>
</comment>
<dbReference type="Proteomes" id="UP000325315">
    <property type="component" value="Unassembled WGS sequence"/>
</dbReference>
<dbReference type="EMBL" id="SMMG02000013">
    <property type="protein sequence ID" value="KAA3453418.1"/>
    <property type="molecule type" value="Genomic_DNA"/>
</dbReference>
<accession>A0A5B6U7U6</accession>
<gene>
    <name evidence="1" type="ORF">EPI10_009454</name>
</gene>
<organism evidence="1 2">
    <name type="scientific">Gossypium australe</name>
    <dbReference type="NCBI Taxonomy" id="47621"/>
    <lineage>
        <taxon>Eukaryota</taxon>
        <taxon>Viridiplantae</taxon>
        <taxon>Streptophyta</taxon>
        <taxon>Embryophyta</taxon>
        <taxon>Tracheophyta</taxon>
        <taxon>Spermatophyta</taxon>
        <taxon>Magnoliopsida</taxon>
        <taxon>eudicotyledons</taxon>
        <taxon>Gunneridae</taxon>
        <taxon>Pentapetalae</taxon>
        <taxon>rosids</taxon>
        <taxon>malvids</taxon>
        <taxon>Malvales</taxon>
        <taxon>Malvaceae</taxon>
        <taxon>Malvoideae</taxon>
        <taxon>Gossypium</taxon>
    </lineage>
</organism>
<reference evidence="1" key="1">
    <citation type="submission" date="2019-08" db="EMBL/GenBank/DDBJ databases">
        <authorList>
            <person name="Liu F."/>
        </authorList>
    </citation>
    <scope>NUCLEOTIDE SEQUENCE [LARGE SCALE GENOMIC DNA]</scope>
    <source>
        <strain evidence="1">PA1801</strain>
        <tissue evidence="1">Leaf</tissue>
    </source>
</reference>
<name>A0A5B6U7U6_9ROSI</name>
<evidence type="ECO:0000313" key="1">
    <source>
        <dbReference type="EMBL" id="KAA3453418.1"/>
    </source>
</evidence>
<proteinExistence type="predicted"/>